<gene>
    <name evidence="2" type="ORF">BYL167_LOCUS50565</name>
    <name evidence="4" type="ORF">GIL414_LOCUS58685</name>
    <name evidence="3" type="ORF">SMN809_LOCUS57189</name>
</gene>
<dbReference type="PANTHER" id="PTHR23282:SF142">
    <property type="entry name" value="MAM DOMAIN-CONTAINING PROTEIN"/>
    <property type="match status" value="1"/>
</dbReference>
<dbReference type="Proteomes" id="UP000681967">
    <property type="component" value="Unassembled WGS sequence"/>
</dbReference>
<dbReference type="GO" id="GO:0016020">
    <property type="term" value="C:membrane"/>
    <property type="evidence" value="ECO:0007669"/>
    <property type="project" value="InterPro"/>
</dbReference>
<organism evidence="4 5">
    <name type="scientific">Rotaria magnacalcarata</name>
    <dbReference type="NCBI Taxonomy" id="392030"/>
    <lineage>
        <taxon>Eukaryota</taxon>
        <taxon>Metazoa</taxon>
        <taxon>Spiralia</taxon>
        <taxon>Gnathifera</taxon>
        <taxon>Rotifera</taxon>
        <taxon>Eurotatoria</taxon>
        <taxon>Bdelloidea</taxon>
        <taxon>Philodinida</taxon>
        <taxon>Philodinidae</taxon>
        <taxon>Rotaria</taxon>
    </lineage>
</organism>
<feature type="non-terminal residue" evidence="4">
    <location>
        <position position="1"/>
    </location>
</feature>
<dbReference type="EMBL" id="CAJOBI010208120">
    <property type="protein sequence ID" value="CAF5010890.1"/>
    <property type="molecule type" value="Genomic_DNA"/>
</dbReference>
<dbReference type="AlphaFoldDB" id="A0A8S3DTP9"/>
<dbReference type="Proteomes" id="UP000676336">
    <property type="component" value="Unassembled WGS sequence"/>
</dbReference>
<feature type="non-terminal residue" evidence="4">
    <location>
        <position position="50"/>
    </location>
</feature>
<name>A0A8S3DTP9_9BILA</name>
<evidence type="ECO:0000313" key="4">
    <source>
        <dbReference type="EMBL" id="CAF5027041.1"/>
    </source>
</evidence>
<dbReference type="Proteomes" id="UP000681720">
    <property type="component" value="Unassembled WGS sequence"/>
</dbReference>
<evidence type="ECO:0000313" key="2">
    <source>
        <dbReference type="EMBL" id="CAF4860692.1"/>
    </source>
</evidence>
<dbReference type="InterPro" id="IPR000998">
    <property type="entry name" value="MAM_dom"/>
</dbReference>
<dbReference type="PROSITE" id="PS50060">
    <property type="entry name" value="MAM_2"/>
    <property type="match status" value="1"/>
</dbReference>
<dbReference type="InterPro" id="IPR013320">
    <property type="entry name" value="ConA-like_dom_sf"/>
</dbReference>
<proteinExistence type="predicted"/>
<dbReference type="PANTHER" id="PTHR23282">
    <property type="entry name" value="APICAL ENDOSOMAL GLYCOPROTEIN PRECURSOR"/>
    <property type="match status" value="1"/>
</dbReference>
<dbReference type="EMBL" id="CAJOBJ010218188">
    <property type="protein sequence ID" value="CAF5027041.1"/>
    <property type="molecule type" value="Genomic_DNA"/>
</dbReference>
<evidence type="ECO:0000259" key="1">
    <source>
        <dbReference type="PROSITE" id="PS50060"/>
    </source>
</evidence>
<feature type="domain" description="MAM" evidence="1">
    <location>
        <begin position="1"/>
        <end position="50"/>
    </location>
</feature>
<sequence length="50" mass="5487">EQGFCNFFQDDSADFEWERASTATSSSGTGPGFDHTTGSGYYAYIETSYP</sequence>
<dbReference type="InterPro" id="IPR051560">
    <property type="entry name" value="MAM_domain-containing"/>
</dbReference>
<dbReference type="EMBL" id="CAJOBH010155452">
    <property type="protein sequence ID" value="CAF4860692.1"/>
    <property type="molecule type" value="Genomic_DNA"/>
</dbReference>
<protein>
    <recommendedName>
        <fullName evidence="1">MAM domain-containing protein</fullName>
    </recommendedName>
</protein>
<reference evidence="4" key="1">
    <citation type="submission" date="2021-02" db="EMBL/GenBank/DDBJ databases">
        <authorList>
            <person name="Nowell W R."/>
        </authorList>
    </citation>
    <scope>NUCLEOTIDE SEQUENCE</scope>
</reference>
<accession>A0A8S3DTP9</accession>
<dbReference type="Gene3D" id="2.60.120.200">
    <property type="match status" value="1"/>
</dbReference>
<evidence type="ECO:0000313" key="3">
    <source>
        <dbReference type="EMBL" id="CAF5010890.1"/>
    </source>
</evidence>
<dbReference type="Pfam" id="PF00629">
    <property type="entry name" value="MAM"/>
    <property type="match status" value="1"/>
</dbReference>
<dbReference type="SUPFAM" id="SSF49899">
    <property type="entry name" value="Concanavalin A-like lectins/glucanases"/>
    <property type="match status" value="1"/>
</dbReference>
<evidence type="ECO:0000313" key="5">
    <source>
        <dbReference type="Proteomes" id="UP000681720"/>
    </source>
</evidence>
<comment type="caution">
    <text evidence="4">The sequence shown here is derived from an EMBL/GenBank/DDBJ whole genome shotgun (WGS) entry which is preliminary data.</text>
</comment>